<organism evidence="1 2">
    <name type="scientific">Araneus ventricosus</name>
    <name type="common">Orbweaver spider</name>
    <name type="synonym">Epeira ventricosa</name>
    <dbReference type="NCBI Taxonomy" id="182803"/>
    <lineage>
        <taxon>Eukaryota</taxon>
        <taxon>Metazoa</taxon>
        <taxon>Ecdysozoa</taxon>
        <taxon>Arthropoda</taxon>
        <taxon>Chelicerata</taxon>
        <taxon>Arachnida</taxon>
        <taxon>Araneae</taxon>
        <taxon>Araneomorphae</taxon>
        <taxon>Entelegynae</taxon>
        <taxon>Araneoidea</taxon>
        <taxon>Araneidae</taxon>
        <taxon>Araneus</taxon>
    </lineage>
</organism>
<accession>A0A4Y2UQU0</accession>
<evidence type="ECO:0000313" key="1">
    <source>
        <dbReference type="EMBL" id="GBO14531.1"/>
    </source>
</evidence>
<dbReference type="AlphaFoldDB" id="A0A4Y2UQU0"/>
<keyword evidence="2" id="KW-1185">Reference proteome</keyword>
<dbReference type="Proteomes" id="UP000499080">
    <property type="component" value="Unassembled WGS sequence"/>
</dbReference>
<dbReference type="PANTHER" id="PTHR10492:SF57">
    <property type="entry name" value="ATP-DEPENDENT DNA HELICASE"/>
    <property type="match status" value="1"/>
</dbReference>
<dbReference type="EMBL" id="BGPR01038657">
    <property type="protein sequence ID" value="GBO14531.1"/>
    <property type="molecule type" value="Genomic_DNA"/>
</dbReference>
<evidence type="ECO:0008006" key="3">
    <source>
        <dbReference type="Google" id="ProtNLM"/>
    </source>
</evidence>
<evidence type="ECO:0000313" key="2">
    <source>
        <dbReference type="Proteomes" id="UP000499080"/>
    </source>
</evidence>
<proteinExistence type="predicted"/>
<name>A0A4Y2UQU0_ARAVE</name>
<protein>
    <recommendedName>
        <fullName evidence="3">Helitron helicase-like domain-containing protein</fullName>
    </recommendedName>
</protein>
<dbReference type="OrthoDB" id="6425749at2759"/>
<comment type="caution">
    <text evidence="1">The sequence shown here is derived from an EMBL/GenBank/DDBJ whole genome shotgun (WGS) entry which is preliminary data.</text>
</comment>
<dbReference type="PANTHER" id="PTHR10492">
    <property type="match status" value="1"/>
</dbReference>
<gene>
    <name evidence="1" type="ORF">AVEN_81164_1</name>
</gene>
<sequence>MHSPCGSINPHSPCMKDGICTKLYPRHVLKETQTGQDGYPQYRHRSSQDEEFTGNITFRGLEVSVENTWIVQYCPLLKKIFNAHINIEYCNSVKSIKYVCKYVNKGSDTATFELTRGENDLNEFQQYQMGRYISSSEAVWRIFNFPIHERHPTVIHLSVHLENGQRVYFRTENAA</sequence>
<reference evidence="1 2" key="1">
    <citation type="journal article" date="2019" name="Sci. Rep.">
        <title>Orb-weaving spider Araneus ventricosus genome elucidates the spidroin gene catalogue.</title>
        <authorList>
            <person name="Kono N."/>
            <person name="Nakamura H."/>
            <person name="Ohtoshi R."/>
            <person name="Moran D.A.P."/>
            <person name="Shinohara A."/>
            <person name="Yoshida Y."/>
            <person name="Fujiwara M."/>
            <person name="Mori M."/>
            <person name="Tomita M."/>
            <person name="Arakawa K."/>
        </authorList>
    </citation>
    <scope>NUCLEOTIDE SEQUENCE [LARGE SCALE GENOMIC DNA]</scope>
</reference>